<evidence type="ECO:0000313" key="8">
    <source>
        <dbReference type="EMBL" id="MBU2666417.1"/>
    </source>
</evidence>
<name>A0ABS5YSI9_9ACTN</name>
<comment type="caution">
    <text evidence="8">The sequence shown here is derived from an EMBL/GenBank/DDBJ whole genome shotgun (WGS) entry which is preliminary data.</text>
</comment>
<evidence type="ECO:0000256" key="5">
    <source>
        <dbReference type="ARBA" id="ARBA00023136"/>
    </source>
</evidence>
<dbReference type="Proteomes" id="UP001519654">
    <property type="component" value="Unassembled WGS sequence"/>
</dbReference>
<feature type="transmembrane region" description="Helical" evidence="6">
    <location>
        <begin position="489"/>
        <end position="508"/>
    </location>
</feature>
<dbReference type="InterPro" id="IPR003838">
    <property type="entry name" value="ABC3_permease_C"/>
</dbReference>
<feature type="transmembrane region" description="Helical" evidence="6">
    <location>
        <begin position="360"/>
        <end position="387"/>
    </location>
</feature>
<organism evidence="8 9">
    <name type="scientific">Paractinoplanes bogorensis</name>
    <dbReference type="NCBI Taxonomy" id="1610840"/>
    <lineage>
        <taxon>Bacteria</taxon>
        <taxon>Bacillati</taxon>
        <taxon>Actinomycetota</taxon>
        <taxon>Actinomycetes</taxon>
        <taxon>Micromonosporales</taxon>
        <taxon>Micromonosporaceae</taxon>
        <taxon>Paractinoplanes</taxon>
    </lineage>
</organism>
<evidence type="ECO:0000256" key="3">
    <source>
        <dbReference type="ARBA" id="ARBA00022692"/>
    </source>
</evidence>
<feature type="transmembrane region" description="Helical" evidence="6">
    <location>
        <begin position="969"/>
        <end position="998"/>
    </location>
</feature>
<evidence type="ECO:0000256" key="4">
    <source>
        <dbReference type="ARBA" id="ARBA00022989"/>
    </source>
</evidence>
<comment type="subcellular location">
    <subcellularLocation>
        <location evidence="1">Cell membrane</location>
        <topology evidence="1">Multi-pass membrane protein</topology>
    </subcellularLocation>
</comment>
<accession>A0ABS5YSI9</accession>
<dbReference type="RefSeq" id="WP_215789951.1">
    <property type="nucleotide sequence ID" value="NZ_JAHKKG010000007.1"/>
</dbReference>
<keyword evidence="9" id="KW-1185">Reference proteome</keyword>
<dbReference type="EMBL" id="JAHKKG010000007">
    <property type="protein sequence ID" value="MBU2666417.1"/>
    <property type="molecule type" value="Genomic_DNA"/>
</dbReference>
<evidence type="ECO:0000256" key="6">
    <source>
        <dbReference type="SAM" id="Phobius"/>
    </source>
</evidence>
<protein>
    <submittedName>
        <fullName evidence="8">ABC transporter permease</fullName>
    </submittedName>
</protein>
<gene>
    <name evidence="8" type="ORF">KOI35_23205</name>
</gene>
<feature type="transmembrane region" description="Helical" evidence="6">
    <location>
        <begin position="326"/>
        <end position="348"/>
    </location>
</feature>
<keyword evidence="2" id="KW-1003">Cell membrane</keyword>
<feature type="transmembrane region" description="Helical" evidence="6">
    <location>
        <begin position="919"/>
        <end position="949"/>
    </location>
</feature>
<evidence type="ECO:0000259" key="7">
    <source>
        <dbReference type="Pfam" id="PF02687"/>
    </source>
</evidence>
<feature type="transmembrane region" description="Helical" evidence="6">
    <location>
        <begin position="876"/>
        <end position="898"/>
    </location>
</feature>
<keyword evidence="4 6" id="KW-1133">Transmembrane helix</keyword>
<proteinExistence type="predicted"/>
<evidence type="ECO:0000256" key="1">
    <source>
        <dbReference type="ARBA" id="ARBA00004651"/>
    </source>
</evidence>
<feature type="transmembrane region" description="Helical" evidence="6">
    <location>
        <begin position="272"/>
        <end position="292"/>
    </location>
</feature>
<feature type="domain" description="ABC3 transporter permease C-terminal" evidence="7">
    <location>
        <begin position="276"/>
        <end position="377"/>
    </location>
</feature>
<feature type="transmembrane region" description="Helical" evidence="6">
    <location>
        <begin position="432"/>
        <end position="451"/>
    </location>
</feature>
<keyword evidence="5 6" id="KW-0472">Membrane</keyword>
<reference evidence="8 9" key="1">
    <citation type="submission" date="2021-06" db="EMBL/GenBank/DDBJ databases">
        <title>Actinoplanes lichenicola sp. nov., and Actinoplanes ovalisporus sp. nov., isolated from lichen in Thailand.</title>
        <authorList>
            <person name="Saeng-In P."/>
            <person name="Kanchanasin P."/>
            <person name="Yuki M."/>
            <person name="Kudo T."/>
            <person name="Ohkuma M."/>
            <person name="Phongsopitanun W."/>
            <person name="Tanasupawat S."/>
        </authorList>
    </citation>
    <scope>NUCLEOTIDE SEQUENCE [LARGE SCALE GENOMIC DNA]</scope>
    <source>
        <strain evidence="8 9">NBRC 110975</strain>
    </source>
</reference>
<feature type="transmembrane region" description="Helical" evidence="6">
    <location>
        <begin position="408"/>
        <end position="426"/>
    </location>
</feature>
<sequence>MFALIWGAVRTRTAQVLTVLVLTTLASAVAAASPWFAYASINRAAAADVAAAPAEQRTVSVRRIADTQGDPQSSVDEFVSMVGGLLPLPQADPVTGLALPLTVTTAGATPPMSIAFRDGFCSHVRLDGKCPAAAGEAAVSVSAAQQLGLGLGDKLTLRASPNAAPVSLTVVARYAYADPAGPYWSNPLFEAERGFDPVFTPIDTFRERQLWEPTVTFDVTVPDALLRGDGGYRLGRVLRDAEGELGSSGLRLVYASGPLLTAIDNDRAEIRLGAVIATVQTLILTWFAIGLAGRYTGRDRRGDAALLKLRGSTRWAMLRLAWGQHLLPLTAGAVLGLPLGYLLAWWLAGPVTVGVQRVEAGLFSLAAAGAVLLGGLLVLAVVEGVVLRRSVAELLRQVTSGRNDWRAGLVDLLLLAIAVAAVYQARSSAPDSGLALAAPALVALAVALLLARLLGRIADRGGSAALRTGHLRFGLTSVQVSRQTGSDRLFALVVVAVALFATTLGLWLGDRAIRVERAGSELGADRVLHVQAANRAVLLDAVRTADPAGDKAMAVVLDRTSTTLPPVLAVDSPRLAAVADWRPEYGPVGRLAAETAARPGPERLTAVTGNRIEVRVRATVRQPAALGLDLQNQRTGAPVTVRLGTLRAGEQTLSAPVTGCTEAPGCRILRWVLSSPPEPNGNVPPGPRGSAVTISGVTQQGPAAELLGAAQLGDIAYWRSGTVGAALDIAAGNAGLRIAVDPNIQGIPDIGTQVWAVQSALPPPIVLAGPAPETWRFGEPSLDTFGPQPVPVRVDGTASVLPVVGHSGLLLDLETALLIGGDASAPGEFQVWLAPGAGDDVVDALRAAGLTIGGEESIAHRSGQFADQAPAAIARFAVVAGAVGLLLAAAAVAVAGTVDRRTRLDQLRALRLQGLTLRVALGTAYAGTLALILIGLVAGLVAAAIANPLARVGVRGFTDGWNVLPPPGALGWTALALAGAAALVVLGLVGWLATLPLVRGLRGEAGR</sequence>
<evidence type="ECO:0000313" key="9">
    <source>
        <dbReference type="Proteomes" id="UP001519654"/>
    </source>
</evidence>
<keyword evidence="3 6" id="KW-0812">Transmembrane</keyword>
<evidence type="ECO:0000256" key="2">
    <source>
        <dbReference type="ARBA" id="ARBA00022475"/>
    </source>
</evidence>
<dbReference type="Pfam" id="PF02687">
    <property type="entry name" value="FtsX"/>
    <property type="match status" value="1"/>
</dbReference>